<feature type="transmembrane region" description="Helical" evidence="9">
    <location>
        <begin position="133"/>
        <end position="151"/>
    </location>
</feature>
<protein>
    <submittedName>
        <fullName evidence="11">MotA/TolQ/ExbB proton channel</fullName>
    </submittedName>
</protein>
<keyword evidence="7 9" id="KW-0472">Membrane</keyword>
<dbReference type="eggNOG" id="COG0811">
    <property type="taxonomic scope" value="Bacteria"/>
</dbReference>
<accession>A0NS05</accession>
<dbReference type="AlphaFoldDB" id="A0NS05"/>
<evidence type="ECO:0000256" key="2">
    <source>
        <dbReference type="ARBA" id="ARBA00022448"/>
    </source>
</evidence>
<evidence type="ECO:0000313" key="11">
    <source>
        <dbReference type="EMBL" id="EAV44334.1"/>
    </source>
</evidence>
<dbReference type="GO" id="GO:0017038">
    <property type="term" value="P:protein import"/>
    <property type="evidence" value="ECO:0007669"/>
    <property type="project" value="TreeGrafter"/>
</dbReference>
<evidence type="ECO:0000256" key="9">
    <source>
        <dbReference type="SAM" id="Phobius"/>
    </source>
</evidence>
<reference evidence="11 12" key="1">
    <citation type="submission" date="2006-05" db="EMBL/GenBank/DDBJ databases">
        <authorList>
            <person name="King G."/>
            <person name="Ferriera S."/>
            <person name="Johnson J."/>
            <person name="Kravitz S."/>
            <person name="Beeson K."/>
            <person name="Sutton G."/>
            <person name="Rogers Y.-H."/>
            <person name="Friedman R."/>
            <person name="Frazier M."/>
            <person name="Venter J.C."/>
        </authorList>
    </citation>
    <scope>NUCLEOTIDE SEQUENCE [LARGE SCALE GENOMIC DNA]</scope>
    <source>
        <strain evidence="12">ATCC 25650 / DSM 13394 / JCM 20685 / NBRC 16684 / NCIMB 2208 / IAM 12614 / B1</strain>
    </source>
</reference>
<dbReference type="InterPro" id="IPR050790">
    <property type="entry name" value="ExbB/TolQ_transport"/>
</dbReference>
<comment type="subcellular location">
    <subcellularLocation>
        <location evidence="1">Cell membrane</location>
        <topology evidence="1">Multi-pass membrane protein</topology>
    </subcellularLocation>
    <subcellularLocation>
        <location evidence="8">Membrane</location>
        <topology evidence="8">Multi-pass membrane protein</topology>
    </subcellularLocation>
</comment>
<evidence type="ECO:0000256" key="6">
    <source>
        <dbReference type="ARBA" id="ARBA00022989"/>
    </source>
</evidence>
<keyword evidence="5 8" id="KW-0653">Protein transport</keyword>
<dbReference type="Pfam" id="PF01618">
    <property type="entry name" value="MotA_ExbB"/>
    <property type="match status" value="1"/>
</dbReference>
<organism evidence="11 12">
    <name type="scientific">Roseibium aggregatum (strain ATCC 25650 / DSM 13394 / JCM 20685 / NBRC 16684 / NCIMB 2208 / IAM 12614 / B1)</name>
    <name type="common">Stappia aggregata</name>
    <dbReference type="NCBI Taxonomy" id="384765"/>
    <lineage>
        <taxon>Bacteria</taxon>
        <taxon>Pseudomonadati</taxon>
        <taxon>Pseudomonadota</taxon>
        <taxon>Alphaproteobacteria</taxon>
        <taxon>Hyphomicrobiales</taxon>
        <taxon>Stappiaceae</taxon>
        <taxon>Roseibium</taxon>
    </lineage>
</organism>
<evidence type="ECO:0000259" key="10">
    <source>
        <dbReference type="Pfam" id="PF01618"/>
    </source>
</evidence>
<keyword evidence="4 9" id="KW-0812">Transmembrane</keyword>
<evidence type="ECO:0000256" key="8">
    <source>
        <dbReference type="RuleBase" id="RU004057"/>
    </source>
</evidence>
<dbReference type="GO" id="GO:0005886">
    <property type="term" value="C:plasma membrane"/>
    <property type="evidence" value="ECO:0007669"/>
    <property type="project" value="UniProtKB-SubCell"/>
</dbReference>
<keyword evidence="6 9" id="KW-1133">Transmembrane helix</keyword>
<sequence length="240" mass="25377">MIKMPDVLPAALPHFLSPLSGLVEQGGPVVLFLLVLSLAAAALIVAKLLQFLYLGVGRFGTARKALYLWLDGRPQEAKAMAASGKSVVADIMLKLVQGSARSDTRTDLLKEDVERICIQRINMLRAYLRPLDMIAQTAPLIGLLGTVLGMIEAFQAMQGAGAAVDPSVLAGGIWVALLTTAVGLSVAIPVSAIVGWFDSRIEAEQSEMEALVTAFFTGAIAERGAARIVALEASETRHAV</sequence>
<feature type="transmembrane region" description="Helical" evidence="9">
    <location>
        <begin position="31"/>
        <end position="54"/>
    </location>
</feature>
<evidence type="ECO:0000256" key="4">
    <source>
        <dbReference type="ARBA" id="ARBA00022692"/>
    </source>
</evidence>
<keyword evidence="2 8" id="KW-0813">Transport</keyword>
<comment type="caution">
    <text evidence="11">The sequence shown here is derived from an EMBL/GenBank/DDBJ whole genome shotgun (WGS) entry which is preliminary data.</text>
</comment>
<keyword evidence="3" id="KW-1003">Cell membrane</keyword>
<proteinExistence type="inferred from homology"/>
<name>A0NS05_ROSAI</name>
<evidence type="ECO:0000256" key="3">
    <source>
        <dbReference type="ARBA" id="ARBA00022475"/>
    </source>
</evidence>
<evidence type="ECO:0000256" key="7">
    <source>
        <dbReference type="ARBA" id="ARBA00023136"/>
    </source>
</evidence>
<evidence type="ECO:0000313" key="12">
    <source>
        <dbReference type="Proteomes" id="UP000004848"/>
    </source>
</evidence>
<comment type="similarity">
    <text evidence="8">Belongs to the exbB/tolQ family.</text>
</comment>
<feature type="domain" description="MotA/TolQ/ExbB proton channel" evidence="10">
    <location>
        <begin position="87"/>
        <end position="209"/>
    </location>
</feature>
<evidence type="ECO:0000256" key="5">
    <source>
        <dbReference type="ARBA" id="ARBA00022927"/>
    </source>
</evidence>
<dbReference type="PANTHER" id="PTHR30625:SF15">
    <property type="entry name" value="BIOPOLYMER TRANSPORT PROTEIN EXBB"/>
    <property type="match status" value="1"/>
</dbReference>
<dbReference type="PANTHER" id="PTHR30625">
    <property type="entry name" value="PROTEIN TOLQ"/>
    <property type="match status" value="1"/>
</dbReference>
<evidence type="ECO:0000256" key="1">
    <source>
        <dbReference type="ARBA" id="ARBA00004651"/>
    </source>
</evidence>
<dbReference type="EMBL" id="AAUW01000006">
    <property type="protein sequence ID" value="EAV44334.1"/>
    <property type="molecule type" value="Genomic_DNA"/>
</dbReference>
<dbReference type="Proteomes" id="UP000004848">
    <property type="component" value="Unassembled WGS sequence"/>
</dbReference>
<feature type="transmembrane region" description="Helical" evidence="9">
    <location>
        <begin position="171"/>
        <end position="197"/>
    </location>
</feature>
<dbReference type="InterPro" id="IPR002898">
    <property type="entry name" value="MotA_ExbB_proton_chnl"/>
</dbReference>
<gene>
    <name evidence="11" type="ORF">SIAM614_04210</name>
</gene>